<feature type="chain" id="PRO_5003260107" evidence="5">
    <location>
        <begin position="27"/>
        <end position="470"/>
    </location>
</feature>
<dbReference type="SUPFAM" id="SSF51445">
    <property type="entry name" value="(Trans)glycosidases"/>
    <property type="match status" value="1"/>
</dbReference>
<reference evidence="9" key="2">
    <citation type="submission" date="2011-02" db="EMBL/GenBank/DDBJ databases">
        <title>The complete genome of Pedobacter saltans DSM 12145.</title>
        <authorList>
            <consortium name="US DOE Joint Genome Institute (JGI-PGF)"/>
            <person name="Lucas S."/>
            <person name="Copeland A."/>
            <person name="Lapidus A."/>
            <person name="Bruce D."/>
            <person name="Goodwin L."/>
            <person name="Pitluck S."/>
            <person name="Kyrpides N."/>
            <person name="Mavromatis K."/>
            <person name="Pagani I."/>
            <person name="Ivanova N."/>
            <person name="Ovchinnikova G."/>
            <person name="Lu M."/>
            <person name="Detter J.C."/>
            <person name="Han C."/>
            <person name="Land M."/>
            <person name="Hauser L."/>
            <person name="Markowitz V."/>
            <person name="Cheng J.-F."/>
            <person name="Hugenholtz P."/>
            <person name="Woyke T."/>
            <person name="Wu D."/>
            <person name="Tindall B."/>
            <person name="Pomrenke H.G."/>
            <person name="Brambilla E."/>
            <person name="Klenk H.-P."/>
            <person name="Eisen J.A."/>
        </authorList>
    </citation>
    <scope>NUCLEOTIDE SEQUENCE [LARGE SCALE GENOMIC DNA]</scope>
    <source>
        <strain evidence="9">ATCC 51119 / DSM 12145 / JCM 21818 / LMG 10337 / NBRC 100064 / NCIMB 13643</strain>
    </source>
</reference>
<dbReference type="GO" id="GO:0016020">
    <property type="term" value="C:membrane"/>
    <property type="evidence" value="ECO:0007669"/>
    <property type="project" value="GOC"/>
</dbReference>
<evidence type="ECO:0000313" key="9">
    <source>
        <dbReference type="Proteomes" id="UP000000310"/>
    </source>
</evidence>
<comment type="similarity">
    <text evidence="1 4">Belongs to the glycosyl hydrolase 30 family.</text>
</comment>
<evidence type="ECO:0000256" key="5">
    <source>
        <dbReference type="SAM" id="SignalP"/>
    </source>
</evidence>
<dbReference type="GO" id="GO:0046557">
    <property type="term" value="F:glucan endo-1,6-beta-glucosidase activity"/>
    <property type="evidence" value="ECO:0007669"/>
    <property type="project" value="UniProtKB-EC"/>
</dbReference>
<protein>
    <submittedName>
        <fullName evidence="8">Glucan endo-1,6-beta-glucosidase</fullName>
        <ecNumber evidence="8">3.2.1.75</ecNumber>
    </submittedName>
</protein>
<dbReference type="Gene3D" id="3.20.20.80">
    <property type="entry name" value="Glycosidases"/>
    <property type="match status" value="1"/>
</dbReference>
<dbReference type="Pfam" id="PF17189">
    <property type="entry name" value="Glyco_hydro_30C"/>
    <property type="match status" value="1"/>
</dbReference>
<keyword evidence="2 5" id="KW-0732">Signal</keyword>
<dbReference type="PRINTS" id="PR00843">
    <property type="entry name" value="GLHYDRLASE30"/>
</dbReference>
<evidence type="ECO:0000259" key="6">
    <source>
        <dbReference type="Pfam" id="PF02055"/>
    </source>
</evidence>
<evidence type="ECO:0000259" key="7">
    <source>
        <dbReference type="Pfam" id="PF17189"/>
    </source>
</evidence>
<reference evidence="8 9" key="1">
    <citation type="journal article" date="2011" name="Stand. Genomic Sci.">
        <title>Complete genome sequence of the gliding, heparinolytic Pedobacter saltans type strain (113).</title>
        <authorList>
            <person name="Liolios K."/>
            <person name="Sikorski J."/>
            <person name="Lu M."/>
            <person name="Nolan M."/>
            <person name="Lapidus A."/>
            <person name="Lucas S."/>
            <person name="Hammon N."/>
            <person name="Deshpande S."/>
            <person name="Cheng J.F."/>
            <person name="Tapia R."/>
            <person name="Han C."/>
            <person name="Goodwin L."/>
            <person name="Pitluck S."/>
            <person name="Huntemann M."/>
            <person name="Ivanova N."/>
            <person name="Pagani I."/>
            <person name="Mavromatis K."/>
            <person name="Ovchinikova G."/>
            <person name="Pati A."/>
            <person name="Chen A."/>
            <person name="Palaniappan K."/>
            <person name="Land M."/>
            <person name="Hauser L."/>
            <person name="Brambilla E.M."/>
            <person name="Kotsyurbenko O."/>
            <person name="Rohde M."/>
            <person name="Tindall B.J."/>
            <person name="Abt B."/>
            <person name="Goker M."/>
            <person name="Detter J.C."/>
            <person name="Woyke T."/>
            <person name="Bristow J."/>
            <person name="Eisen J.A."/>
            <person name="Markowitz V."/>
            <person name="Hugenholtz P."/>
            <person name="Klenk H.P."/>
            <person name="Kyrpides N.C."/>
        </authorList>
    </citation>
    <scope>NUCLEOTIDE SEQUENCE [LARGE SCALE GENOMIC DNA]</scope>
    <source>
        <strain evidence="9">ATCC 51119 / DSM 12145 / JCM 21818 / LMG 10337 / NBRC 100064 / NCIMB 13643</strain>
    </source>
</reference>
<dbReference type="InterPro" id="IPR017853">
    <property type="entry name" value="GH"/>
</dbReference>
<evidence type="ECO:0000256" key="2">
    <source>
        <dbReference type="ARBA" id="ARBA00022729"/>
    </source>
</evidence>
<dbReference type="InterPro" id="IPR001139">
    <property type="entry name" value="Glyco_hydro_30"/>
</dbReference>
<keyword evidence="4 8" id="KW-0326">Glycosidase</keyword>
<dbReference type="InterPro" id="IPR013780">
    <property type="entry name" value="Glyco_hydro_b"/>
</dbReference>
<dbReference type="Pfam" id="PF02055">
    <property type="entry name" value="Glyco_hydro_30"/>
    <property type="match status" value="1"/>
</dbReference>
<evidence type="ECO:0000313" key="8">
    <source>
        <dbReference type="EMBL" id="ADY53617.1"/>
    </source>
</evidence>
<feature type="signal peptide" evidence="5">
    <location>
        <begin position="1"/>
        <end position="26"/>
    </location>
</feature>
<dbReference type="eggNOG" id="COG5520">
    <property type="taxonomic scope" value="Bacteria"/>
</dbReference>
<dbReference type="InterPro" id="IPR033453">
    <property type="entry name" value="Glyco_hydro_30_TIM-barrel"/>
</dbReference>
<dbReference type="HOGENOM" id="CLU_014379_3_1_10"/>
<proteinExistence type="inferred from homology"/>
<dbReference type="OrthoDB" id="9806701at2"/>
<gene>
    <name evidence="8" type="ordered locus">Pedsa_3078</name>
</gene>
<feature type="domain" description="Glycosyl hydrolase family 30 TIM-barrel" evidence="6">
    <location>
        <begin position="74"/>
        <end position="330"/>
    </location>
</feature>
<feature type="domain" description="Glycosyl hydrolase family 30 beta sandwich" evidence="7">
    <location>
        <begin position="409"/>
        <end position="467"/>
    </location>
</feature>
<dbReference type="GO" id="GO:0006680">
    <property type="term" value="P:glucosylceramide catabolic process"/>
    <property type="evidence" value="ECO:0007669"/>
    <property type="project" value="TreeGrafter"/>
</dbReference>
<evidence type="ECO:0000256" key="3">
    <source>
        <dbReference type="ARBA" id="ARBA00022801"/>
    </source>
</evidence>
<keyword evidence="9" id="KW-1185">Reference proteome</keyword>
<dbReference type="RefSeq" id="WP_013634102.1">
    <property type="nucleotide sequence ID" value="NC_015177.1"/>
</dbReference>
<name>F0SA53_PSESL</name>
<evidence type="ECO:0000256" key="1">
    <source>
        <dbReference type="ARBA" id="ARBA00005382"/>
    </source>
</evidence>
<dbReference type="AlphaFoldDB" id="F0SA53"/>
<dbReference type="EC" id="3.2.1.75" evidence="8"/>
<dbReference type="STRING" id="762903.Pedsa_3078"/>
<organism evidence="8 9">
    <name type="scientific">Pseudopedobacter saltans (strain ATCC 51119 / DSM 12145 / JCM 21818 / CCUG 39354 / LMG 10337 / NBRC 100064 / NCIMB 13643)</name>
    <name type="common">Pedobacter saltans</name>
    <dbReference type="NCBI Taxonomy" id="762903"/>
    <lineage>
        <taxon>Bacteria</taxon>
        <taxon>Pseudomonadati</taxon>
        <taxon>Bacteroidota</taxon>
        <taxon>Sphingobacteriia</taxon>
        <taxon>Sphingobacteriales</taxon>
        <taxon>Sphingobacteriaceae</taxon>
        <taxon>Pseudopedobacter</taxon>
    </lineage>
</organism>
<dbReference type="KEGG" id="psn:Pedsa_3078"/>
<sequence>MTDILLKRLKKTLFLGLSFFSVSVFAQKGKMAEAWLTDPKAEVLFKKQASVLASQHASAANIIEINPNKRYQTIDGFGYTLTGGSAGHLLKMSPQARKKLLEELFAFDKENIGTSYLRLSVGASDLNDFVFSYDDLPDGETDVEMKKFDLGQDKKDVIPVLKEILTINPKIKLMGSPWSPPKWMKTNNDTRGGSLKPEFYDAYALYLVKYIQEMAKEGVIIDALTVQNEPLHPGNNPSLLMLAKDQAEFVKNHLGPAFQKHKVKTKVIIYDHNADKPEYPIEILNDPNAKKYIDGSAFHLYGGTIDALSKVKEAHPDKNLYFTEQWFGAPGNLHRDFVNHIQNLTIGATRNWSKTVLEWNITSNSELTPFTDRGGCSKCLGAVTVDGDVVKRNPAYYTVAQAAKFVRPGSVRIESNLIDGLPNVAFKTPSGKIVIIVLNNSKEKRDFSVKNKNAVYNSSLNAGAAVSLIF</sequence>
<keyword evidence="3 4" id="KW-0378">Hydrolase</keyword>
<dbReference type="PANTHER" id="PTHR11069:SF23">
    <property type="entry name" value="LYSOSOMAL ACID GLUCOSYLCERAMIDASE"/>
    <property type="match status" value="1"/>
</dbReference>
<evidence type="ECO:0000256" key="4">
    <source>
        <dbReference type="RuleBase" id="RU361188"/>
    </source>
</evidence>
<dbReference type="Gene3D" id="2.60.40.1180">
    <property type="entry name" value="Golgi alpha-mannosidase II"/>
    <property type="match status" value="1"/>
</dbReference>
<accession>F0SA53</accession>
<dbReference type="PANTHER" id="PTHR11069">
    <property type="entry name" value="GLUCOSYLCERAMIDASE"/>
    <property type="match status" value="1"/>
</dbReference>
<dbReference type="Proteomes" id="UP000000310">
    <property type="component" value="Chromosome"/>
</dbReference>
<dbReference type="InterPro" id="IPR033452">
    <property type="entry name" value="GH30_C"/>
</dbReference>
<dbReference type="EMBL" id="CP002545">
    <property type="protein sequence ID" value="ADY53617.1"/>
    <property type="molecule type" value="Genomic_DNA"/>
</dbReference>
<dbReference type="GO" id="GO:0004348">
    <property type="term" value="F:glucosylceramidase activity"/>
    <property type="evidence" value="ECO:0007669"/>
    <property type="project" value="InterPro"/>
</dbReference>